<sequence>MKKLIEKHLKKIIFSHFICGLIMTIVFIGILIKLKNGNDIITKFKLNKLDIIFLAFFVFFHLIIFICIVKYNSFSLSMVFLFIPSIPLNIIFFDIYLIKKFPFHFYKETNKIDINDVLLNYCDKYSTKSNDNKDNKQVNDEDNYKKGMVFEYQIINEYIELGYEVKWNALLREKDNGIDLIAKNKDTLIFIQCKNHSNEPNQKDIRAFFADSIWKKYFIDRKKGDLSKYEKLEIVFIYSNKTDNSISNWVKYHRQFNYENTKIDVYEKCIEWDSKKYHMNYKIPEFNPDKWISKKDMNNN</sequence>
<feature type="domain" description="Restriction endonuclease type IV Mrr" evidence="2">
    <location>
        <begin position="150"/>
        <end position="210"/>
    </location>
</feature>
<name>F9QDE8_9BACT</name>
<dbReference type="AlphaFoldDB" id="F9QDE8"/>
<dbReference type="EMBL" id="AFVJ01000019">
    <property type="protein sequence ID" value="EGS29235.1"/>
    <property type="molecule type" value="Genomic_DNA"/>
</dbReference>
<accession>F9QDE8</accession>
<proteinExistence type="predicted"/>
<evidence type="ECO:0000313" key="4">
    <source>
        <dbReference type="Proteomes" id="UP000005055"/>
    </source>
</evidence>
<dbReference type="GO" id="GO:0003677">
    <property type="term" value="F:DNA binding"/>
    <property type="evidence" value="ECO:0007669"/>
    <property type="project" value="InterPro"/>
</dbReference>
<gene>
    <name evidence="3" type="ORF">GIG_02276</name>
</gene>
<dbReference type="Pfam" id="PF04471">
    <property type="entry name" value="Mrr_cat"/>
    <property type="match status" value="1"/>
</dbReference>
<dbReference type="InterPro" id="IPR007560">
    <property type="entry name" value="Restrct_endonuc_IV_Mrr"/>
</dbReference>
<keyword evidence="1" id="KW-0812">Transmembrane</keyword>
<evidence type="ECO:0000313" key="3">
    <source>
        <dbReference type="EMBL" id="EGS29235.1"/>
    </source>
</evidence>
<evidence type="ECO:0000259" key="2">
    <source>
        <dbReference type="Pfam" id="PF04471"/>
    </source>
</evidence>
<dbReference type="SUPFAM" id="SSF52980">
    <property type="entry name" value="Restriction endonuclease-like"/>
    <property type="match status" value="1"/>
</dbReference>
<dbReference type="GO" id="GO:0009307">
    <property type="term" value="P:DNA restriction-modification system"/>
    <property type="evidence" value="ECO:0007669"/>
    <property type="project" value="InterPro"/>
</dbReference>
<dbReference type="RefSeq" id="WP_006886518.1">
    <property type="nucleotide sequence ID" value="NZ_AFVJ01000019.1"/>
</dbReference>
<keyword evidence="1" id="KW-1133">Transmembrane helix</keyword>
<dbReference type="GeneID" id="65653696"/>
<dbReference type="STRING" id="1034808.GIG_02276"/>
<reference evidence="3 4" key="1">
    <citation type="journal article" date="2011" name="J. Bacteriol.">
        <title>Genome Sequence of Duck Pathogen Mycoplasma anatis Strain 1340.</title>
        <authorList>
            <person name="Guo Z."/>
            <person name="Chen P."/>
            <person name="Ren P."/>
            <person name="Kuang S."/>
            <person name="Zhou Z."/>
            <person name="Li Z."/>
            <person name="Liu M."/>
            <person name="Shi D."/>
            <person name="Xiao Y."/>
            <person name="Wang X."/>
            <person name="Zhou R."/>
            <person name="Jin H."/>
            <person name="Bi D."/>
        </authorList>
    </citation>
    <scope>NUCLEOTIDE SEQUENCE [LARGE SCALE GENOMIC DNA]</scope>
    <source>
        <strain evidence="3 4">1340</strain>
    </source>
</reference>
<dbReference type="InterPro" id="IPR011335">
    <property type="entry name" value="Restrct_endonuc-II-like"/>
</dbReference>
<dbReference type="InterPro" id="IPR011856">
    <property type="entry name" value="tRNA_endonuc-like_dom_sf"/>
</dbReference>
<dbReference type="GO" id="GO:0004519">
    <property type="term" value="F:endonuclease activity"/>
    <property type="evidence" value="ECO:0007669"/>
    <property type="project" value="InterPro"/>
</dbReference>
<protein>
    <recommendedName>
        <fullName evidence="2">Restriction endonuclease type IV Mrr domain-containing protein</fullName>
    </recommendedName>
</protein>
<dbReference type="Gene3D" id="3.40.1350.10">
    <property type="match status" value="1"/>
</dbReference>
<feature type="transmembrane region" description="Helical" evidence="1">
    <location>
        <begin position="77"/>
        <end position="98"/>
    </location>
</feature>
<evidence type="ECO:0000256" key="1">
    <source>
        <dbReference type="SAM" id="Phobius"/>
    </source>
</evidence>
<feature type="transmembrane region" description="Helical" evidence="1">
    <location>
        <begin position="12"/>
        <end position="32"/>
    </location>
</feature>
<dbReference type="Proteomes" id="UP000005055">
    <property type="component" value="Unassembled WGS sequence"/>
</dbReference>
<comment type="caution">
    <text evidence="3">The sequence shown here is derived from an EMBL/GenBank/DDBJ whole genome shotgun (WGS) entry which is preliminary data.</text>
</comment>
<feature type="transmembrane region" description="Helical" evidence="1">
    <location>
        <begin position="52"/>
        <end position="71"/>
    </location>
</feature>
<keyword evidence="1" id="KW-0472">Membrane</keyword>
<keyword evidence="4" id="KW-1185">Reference proteome</keyword>
<organism evidence="3 4">
    <name type="scientific">Mycoplasmopsis anatis 1340</name>
    <dbReference type="NCBI Taxonomy" id="1034808"/>
    <lineage>
        <taxon>Bacteria</taxon>
        <taxon>Bacillati</taxon>
        <taxon>Mycoplasmatota</taxon>
        <taxon>Mycoplasmoidales</taxon>
        <taxon>Metamycoplasmataceae</taxon>
        <taxon>Mycoplasmopsis</taxon>
    </lineage>
</organism>